<accession>A0ABV0PZ14</accession>
<reference evidence="1 2" key="1">
    <citation type="submission" date="2021-06" db="EMBL/GenBank/DDBJ databases">
        <authorList>
            <person name="Palmer J.M."/>
        </authorList>
    </citation>
    <scope>NUCLEOTIDE SEQUENCE [LARGE SCALE GENOMIC DNA]</scope>
    <source>
        <strain evidence="1 2">GA_2019</strain>
        <tissue evidence="1">Muscle</tissue>
    </source>
</reference>
<proteinExistence type="predicted"/>
<organism evidence="1 2">
    <name type="scientific">Goodea atripinnis</name>
    <dbReference type="NCBI Taxonomy" id="208336"/>
    <lineage>
        <taxon>Eukaryota</taxon>
        <taxon>Metazoa</taxon>
        <taxon>Chordata</taxon>
        <taxon>Craniata</taxon>
        <taxon>Vertebrata</taxon>
        <taxon>Euteleostomi</taxon>
        <taxon>Actinopterygii</taxon>
        <taxon>Neopterygii</taxon>
        <taxon>Teleostei</taxon>
        <taxon>Neoteleostei</taxon>
        <taxon>Acanthomorphata</taxon>
        <taxon>Ovalentaria</taxon>
        <taxon>Atherinomorphae</taxon>
        <taxon>Cyprinodontiformes</taxon>
        <taxon>Goodeidae</taxon>
        <taxon>Goodea</taxon>
    </lineage>
</organism>
<gene>
    <name evidence="1" type="ORF">GOODEAATRI_018244</name>
</gene>
<dbReference type="EMBL" id="JAHRIO010091500">
    <property type="protein sequence ID" value="MEQ2188755.1"/>
    <property type="molecule type" value="Genomic_DNA"/>
</dbReference>
<name>A0ABV0PZ14_9TELE</name>
<keyword evidence="2" id="KW-1185">Reference proteome</keyword>
<sequence length="130" mass="14346">MWGVKGQYTVGLRLVTRVSCWAYAVPPKEGRDIRPDISENAQGCSALTVLTLRYISGLICHVKMFHGSIHSRGHMDPVCPVSFVVFPHAKLQRALRIAFPTTALDFWSCRGKSNPAVLSGASRDICLALY</sequence>
<protein>
    <submittedName>
        <fullName evidence="1">Uncharacterized protein</fullName>
    </submittedName>
</protein>
<dbReference type="Proteomes" id="UP001476798">
    <property type="component" value="Unassembled WGS sequence"/>
</dbReference>
<evidence type="ECO:0000313" key="1">
    <source>
        <dbReference type="EMBL" id="MEQ2188755.1"/>
    </source>
</evidence>
<evidence type="ECO:0000313" key="2">
    <source>
        <dbReference type="Proteomes" id="UP001476798"/>
    </source>
</evidence>
<comment type="caution">
    <text evidence="1">The sequence shown here is derived from an EMBL/GenBank/DDBJ whole genome shotgun (WGS) entry which is preliminary data.</text>
</comment>